<feature type="region of interest" description="Disordered" evidence="10">
    <location>
        <begin position="217"/>
        <end position="260"/>
    </location>
</feature>
<evidence type="ECO:0000313" key="12">
    <source>
        <dbReference type="EMBL" id="KAE8355835.1"/>
    </source>
</evidence>
<feature type="domain" description="F-box" evidence="11">
    <location>
        <begin position="107"/>
        <end position="153"/>
    </location>
</feature>
<feature type="region of interest" description="Disordered" evidence="10">
    <location>
        <begin position="27"/>
        <end position="59"/>
    </location>
</feature>
<evidence type="ECO:0000256" key="2">
    <source>
        <dbReference type="ARBA" id="ARBA00007968"/>
    </source>
</evidence>
<evidence type="ECO:0000256" key="1">
    <source>
        <dbReference type="ARBA" id="ARBA00002730"/>
    </source>
</evidence>
<accession>A0A5N6ZE74</accession>
<keyword evidence="13" id="KW-1185">Reference proteome</keyword>
<dbReference type="InterPro" id="IPR001680">
    <property type="entry name" value="WD40_rpt"/>
</dbReference>
<dbReference type="PROSITE" id="PS00678">
    <property type="entry name" value="WD_REPEATS_1"/>
    <property type="match status" value="2"/>
</dbReference>
<evidence type="ECO:0000256" key="7">
    <source>
        <dbReference type="ARBA" id="ARBA00030034"/>
    </source>
</evidence>
<feature type="region of interest" description="Disordered" evidence="10">
    <location>
        <begin position="187"/>
        <end position="206"/>
    </location>
</feature>
<dbReference type="OrthoDB" id="19711at2759"/>
<dbReference type="Gene3D" id="2.130.10.10">
    <property type="entry name" value="YVTN repeat-like/Quinoprotein amine dehydrogenase"/>
    <property type="match status" value="2"/>
</dbReference>
<feature type="repeat" description="WD" evidence="9">
    <location>
        <begin position="509"/>
        <end position="548"/>
    </location>
</feature>
<evidence type="ECO:0000256" key="4">
    <source>
        <dbReference type="ARBA" id="ARBA00015819"/>
    </source>
</evidence>
<feature type="repeat" description="WD" evidence="9">
    <location>
        <begin position="335"/>
        <end position="374"/>
    </location>
</feature>
<dbReference type="SUPFAM" id="SSF81383">
    <property type="entry name" value="F-box domain"/>
    <property type="match status" value="1"/>
</dbReference>
<feature type="compositionally biased region" description="Basic and acidic residues" evidence="10">
    <location>
        <begin position="38"/>
        <end position="55"/>
    </location>
</feature>
<evidence type="ECO:0000256" key="5">
    <source>
        <dbReference type="ARBA" id="ARBA00022574"/>
    </source>
</evidence>
<evidence type="ECO:0000256" key="9">
    <source>
        <dbReference type="PROSITE-ProRule" id="PRU00221"/>
    </source>
</evidence>
<evidence type="ECO:0000256" key="10">
    <source>
        <dbReference type="SAM" id="MobiDB-lite"/>
    </source>
</evidence>
<feature type="repeat" description="WD" evidence="9">
    <location>
        <begin position="376"/>
        <end position="419"/>
    </location>
</feature>
<dbReference type="Gene3D" id="1.20.1280.50">
    <property type="match status" value="1"/>
</dbReference>
<dbReference type="SUPFAM" id="SSF50978">
    <property type="entry name" value="WD40 repeat-like"/>
    <property type="match status" value="1"/>
</dbReference>
<name>A0A5N6ZE74_9EURO</name>
<comment type="function">
    <text evidence="1">Component of the SCF(sconB) E3 ubiquitin ligase complex involved in the regulation of sulfur metabolite repression, probably by mediating the inactivation or degradation of the metR transcription factor.</text>
</comment>
<dbReference type="AlphaFoldDB" id="A0A5N6ZE74"/>
<dbReference type="PROSITE" id="PS50294">
    <property type="entry name" value="WD_REPEATS_REGION"/>
    <property type="match status" value="3"/>
</dbReference>
<comment type="subunit">
    <text evidence="3">Component of the SCF(sconB) E3 ubiquitin ligase complex.</text>
</comment>
<dbReference type="Proteomes" id="UP000327118">
    <property type="component" value="Unassembled WGS sequence"/>
</dbReference>
<keyword evidence="6" id="KW-0677">Repeat</keyword>
<protein>
    <recommendedName>
        <fullName evidence="4">Probable E3 ubiquitin ligase complex SCF subunit sconB</fullName>
    </recommendedName>
    <alternativeName>
        <fullName evidence="8">Sulfur controller B</fullName>
    </alternativeName>
    <alternativeName>
        <fullName evidence="7">Sulfur metabolite repression control protein B</fullName>
    </alternativeName>
</protein>
<evidence type="ECO:0000259" key="11">
    <source>
        <dbReference type="PROSITE" id="PS50181"/>
    </source>
</evidence>
<feature type="repeat" description="WD" evidence="9">
    <location>
        <begin position="549"/>
        <end position="588"/>
    </location>
</feature>
<proteinExistence type="inferred from homology"/>
<evidence type="ECO:0000256" key="8">
    <source>
        <dbReference type="ARBA" id="ARBA00032113"/>
    </source>
</evidence>
<dbReference type="PROSITE" id="PS50082">
    <property type="entry name" value="WD_REPEATS_2"/>
    <property type="match status" value="5"/>
</dbReference>
<evidence type="ECO:0000313" key="13">
    <source>
        <dbReference type="Proteomes" id="UP000327118"/>
    </source>
</evidence>
<dbReference type="Pfam" id="PF00400">
    <property type="entry name" value="WD40"/>
    <property type="match status" value="5"/>
</dbReference>
<organism evidence="12 13">
    <name type="scientific">Aspergillus coremiiformis</name>
    <dbReference type="NCBI Taxonomy" id="138285"/>
    <lineage>
        <taxon>Eukaryota</taxon>
        <taxon>Fungi</taxon>
        <taxon>Dikarya</taxon>
        <taxon>Ascomycota</taxon>
        <taxon>Pezizomycotina</taxon>
        <taxon>Eurotiomycetes</taxon>
        <taxon>Eurotiomycetidae</taxon>
        <taxon>Eurotiales</taxon>
        <taxon>Aspergillaceae</taxon>
        <taxon>Aspergillus</taxon>
        <taxon>Aspergillus subgen. Circumdati</taxon>
    </lineage>
</organism>
<dbReference type="PRINTS" id="PR00320">
    <property type="entry name" value="GPROTEINBRPT"/>
</dbReference>
<evidence type="ECO:0000256" key="3">
    <source>
        <dbReference type="ARBA" id="ARBA00011725"/>
    </source>
</evidence>
<feature type="repeat" description="WD" evidence="9">
    <location>
        <begin position="421"/>
        <end position="451"/>
    </location>
</feature>
<dbReference type="InterPro" id="IPR050995">
    <property type="entry name" value="WD-F-box_domain-protein"/>
</dbReference>
<dbReference type="InterPro" id="IPR036322">
    <property type="entry name" value="WD40_repeat_dom_sf"/>
</dbReference>
<dbReference type="Pfam" id="PF12937">
    <property type="entry name" value="F-box-like"/>
    <property type="match status" value="1"/>
</dbReference>
<feature type="compositionally biased region" description="Basic and acidic residues" evidence="10">
    <location>
        <begin position="187"/>
        <end position="197"/>
    </location>
</feature>
<sequence length="827" mass="92217">MAGETAVPENTRPRLLRVHAAANCSSDFTAPSISTPYRLDEGYSDETKSQSDKELANLPSDDVMPLPDWLLASSKEDRAEIAYSLLRTLPISSLVAVVDRFAPLLYMDPVVKLPPEITSEIFSYLDPETLLAASLASRAWRGRIIDSSLWRGKYIDEGWRVDIDAIRAFEENHSALSSPYLRKSRLRTSDTDIGEPKQKKRVPQSWLDSRTTGYLGSYGIERQDGHQTSAEADTEGDHLMSDVSNDQSGSASPGQRLLGSNHTWESQTDLARTMLHGHASLSTHTPPKSSILIRMPNGGAKINWLHLYKQRRRLEDNWNRGRLTKFQIPHPEHMAECHQECIYSIQFWGNWLVSGSRDRTVRVWNIDTQRLRYRPLVGHTKSVLCLQFDPRPAEDIIMTGSSDKSVIIWRFSTGEKLREIAPAHYDSVLNLKFDERYLVTCSKDRLIKVWNRRELMAGDKDYPAIHCGSAATYPSYIVDTSQLPSPITEAELAKRNIQSLSPYSLLMTIAGHGAAVNAIQISADEIVSASGDRLIKIWNIRSGLCKKTLVGHEKGIACVQFDGRRIISGSNDDSVRIFDHSSGAEVACMSGHAALVRTVQAGFGDPPGAEEAMKLEALAVDNEFLDARRSDEAVNYGPRALRRAGHYQNTAGSRNPRDIKALGAHIPPGGGGSKWARIVSGSYDEFVQVWKKDRDGTWVIGLSLSHVDSLMEINGEENERPRNSRNAFARRARRARLANQAIGGHHGAAGPATVIPQVQHQHQHAARNQQAPGNDNIEHHQPPSRVFKVQFDARKIICATQDPRIVVWDFADNDDELREASQFFTGL</sequence>
<dbReference type="SMART" id="SM00320">
    <property type="entry name" value="WD40"/>
    <property type="match status" value="6"/>
</dbReference>
<dbReference type="InterPro" id="IPR036047">
    <property type="entry name" value="F-box-like_dom_sf"/>
</dbReference>
<keyword evidence="5 9" id="KW-0853">WD repeat</keyword>
<dbReference type="EMBL" id="ML739046">
    <property type="protein sequence ID" value="KAE8355835.1"/>
    <property type="molecule type" value="Genomic_DNA"/>
</dbReference>
<dbReference type="PANTHER" id="PTHR14604">
    <property type="entry name" value="WD40 REPEAT PF20"/>
    <property type="match status" value="1"/>
</dbReference>
<gene>
    <name evidence="12" type="ORF">BDV28DRAFT_20636</name>
</gene>
<dbReference type="PANTHER" id="PTHR14604:SF4">
    <property type="entry name" value="F-BOX DOMAIN-CONTAINING PROTEIN"/>
    <property type="match status" value="1"/>
</dbReference>
<dbReference type="InterPro" id="IPR015943">
    <property type="entry name" value="WD40/YVTN_repeat-like_dom_sf"/>
</dbReference>
<comment type="similarity">
    <text evidence="2">Belongs to the WD repeat MET30/SCONB/SCON-2 family.</text>
</comment>
<dbReference type="PROSITE" id="PS50181">
    <property type="entry name" value="FBOX"/>
    <property type="match status" value="1"/>
</dbReference>
<evidence type="ECO:0000256" key="6">
    <source>
        <dbReference type="ARBA" id="ARBA00022737"/>
    </source>
</evidence>
<feature type="compositionally biased region" description="Polar residues" evidence="10">
    <location>
        <begin position="242"/>
        <end position="260"/>
    </location>
</feature>
<dbReference type="InterPro" id="IPR001810">
    <property type="entry name" value="F-box_dom"/>
</dbReference>
<dbReference type="InterPro" id="IPR020472">
    <property type="entry name" value="WD40_PAC1"/>
</dbReference>
<dbReference type="SMART" id="SM00256">
    <property type="entry name" value="FBOX"/>
    <property type="match status" value="1"/>
</dbReference>
<reference evidence="13" key="1">
    <citation type="submission" date="2019-04" db="EMBL/GenBank/DDBJ databases">
        <title>Friends and foes A comparative genomics studyof 23 Aspergillus species from section Flavi.</title>
        <authorList>
            <consortium name="DOE Joint Genome Institute"/>
            <person name="Kjaerbolling I."/>
            <person name="Vesth T."/>
            <person name="Frisvad J.C."/>
            <person name="Nybo J.L."/>
            <person name="Theobald S."/>
            <person name="Kildgaard S."/>
            <person name="Isbrandt T."/>
            <person name="Kuo A."/>
            <person name="Sato A."/>
            <person name="Lyhne E.K."/>
            <person name="Kogle M.E."/>
            <person name="Wiebenga A."/>
            <person name="Kun R.S."/>
            <person name="Lubbers R.J."/>
            <person name="Makela M.R."/>
            <person name="Barry K."/>
            <person name="Chovatia M."/>
            <person name="Clum A."/>
            <person name="Daum C."/>
            <person name="Haridas S."/>
            <person name="He G."/>
            <person name="LaButti K."/>
            <person name="Lipzen A."/>
            <person name="Mondo S."/>
            <person name="Riley R."/>
            <person name="Salamov A."/>
            <person name="Simmons B.A."/>
            <person name="Magnuson J.K."/>
            <person name="Henrissat B."/>
            <person name="Mortensen U.H."/>
            <person name="Larsen T.O."/>
            <person name="Devries R.P."/>
            <person name="Grigoriev I.V."/>
            <person name="Machida M."/>
            <person name="Baker S.E."/>
            <person name="Andersen M.R."/>
        </authorList>
    </citation>
    <scope>NUCLEOTIDE SEQUENCE [LARGE SCALE GENOMIC DNA]</scope>
    <source>
        <strain evidence="13">CBS 553.77</strain>
    </source>
</reference>
<dbReference type="CDD" id="cd00200">
    <property type="entry name" value="WD40"/>
    <property type="match status" value="1"/>
</dbReference>
<dbReference type="InterPro" id="IPR019775">
    <property type="entry name" value="WD40_repeat_CS"/>
</dbReference>